<evidence type="ECO:0000256" key="3">
    <source>
        <dbReference type="ARBA" id="ARBA00022777"/>
    </source>
</evidence>
<dbReference type="InterPro" id="IPR043129">
    <property type="entry name" value="ATPase_NBD"/>
</dbReference>
<dbReference type="InterPro" id="IPR050406">
    <property type="entry name" value="FGGY_Carb_Kinase"/>
</dbReference>
<evidence type="ECO:0000256" key="2">
    <source>
        <dbReference type="ARBA" id="ARBA00022679"/>
    </source>
</evidence>
<comment type="similarity">
    <text evidence="1 4">Belongs to the FGGY kinase family.</text>
</comment>
<evidence type="ECO:0000256" key="4">
    <source>
        <dbReference type="RuleBase" id="RU003733"/>
    </source>
</evidence>
<evidence type="ECO:0000313" key="7">
    <source>
        <dbReference type="EMBL" id="KAB2352584.1"/>
    </source>
</evidence>
<evidence type="ECO:0000313" key="8">
    <source>
        <dbReference type="Proteomes" id="UP000468735"/>
    </source>
</evidence>
<protein>
    <submittedName>
        <fullName evidence="7">Carbohydrate kinase</fullName>
    </submittedName>
</protein>
<dbReference type="InterPro" id="IPR000577">
    <property type="entry name" value="Carb_kinase_FGGY"/>
</dbReference>
<dbReference type="InterPro" id="IPR018484">
    <property type="entry name" value="FGGY_N"/>
</dbReference>
<dbReference type="EMBL" id="WBMT01000001">
    <property type="protein sequence ID" value="KAB2352584.1"/>
    <property type="molecule type" value="Genomic_DNA"/>
</dbReference>
<sequence length="509" mass="53395">MAVICVDAGTTMIKVVGYDDAGAELAVVRQPTEVRSPEPGWAEQDMPSVWQAVVRGVREVLDVIGTDVIGTGVTYVALTAQGDGSWLVDANGEPTGPAILWNDGRAGSIVERWVESGVLREAFRVNGSLAFAGLPSGILTWLREHDPERLDRSAATLTCGGWIFSRLTGAVAVDGSDASVPFMDIRAREYSAELFRVYDMEWARPLLPRLLADDDRVAGLTASAASELGLPAGTPVVLAPYDIATTAIGVGAVDVGQSCVILGTTLCTEMVVDAPRLDGEPSGLTVAMGLPGRYLRAFPTLAGGQVIDWACRLLGLADDPAGLSELAAQAPAGANGLVFLPYLSPAGERAPFLDPQARGAFHGLTVDHEREDLARAVLEGLSLVVRDCLTATGTRPTELRVSGGGSASPVWLQLMADVTGVPVVRTADAEAGARGAFLIGLLATGQAASAREAADAHVRVGDAYEPDPSRAAAYNRLYQDFLDVRTAAAATWPILAAMRDRNRSDGGNR</sequence>
<dbReference type="SUPFAM" id="SSF53067">
    <property type="entry name" value="Actin-like ATPase domain"/>
    <property type="match status" value="2"/>
</dbReference>
<dbReference type="PANTHER" id="PTHR43095:SF3">
    <property type="entry name" value="L-XYLULOSE_3-KETO-L-GULONATE KINASE"/>
    <property type="match status" value="1"/>
</dbReference>
<feature type="domain" description="Carbohydrate kinase FGGY N-terminal" evidence="5">
    <location>
        <begin position="3"/>
        <end position="249"/>
    </location>
</feature>
<proteinExistence type="inferred from homology"/>
<evidence type="ECO:0000259" key="6">
    <source>
        <dbReference type="Pfam" id="PF02782"/>
    </source>
</evidence>
<dbReference type="PANTHER" id="PTHR43095">
    <property type="entry name" value="SUGAR KINASE"/>
    <property type="match status" value="1"/>
</dbReference>
<dbReference type="GO" id="GO:0005975">
    <property type="term" value="P:carbohydrate metabolic process"/>
    <property type="evidence" value="ECO:0007669"/>
    <property type="project" value="InterPro"/>
</dbReference>
<name>A0A6H9YYX0_9ACTN</name>
<dbReference type="RefSeq" id="WP_151557543.1">
    <property type="nucleotide sequence ID" value="NZ_WBMT01000001.1"/>
</dbReference>
<dbReference type="Pfam" id="PF02782">
    <property type="entry name" value="FGGY_C"/>
    <property type="match status" value="1"/>
</dbReference>
<dbReference type="Gene3D" id="3.30.420.40">
    <property type="match status" value="2"/>
</dbReference>
<comment type="caution">
    <text evidence="7">The sequence shown here is derived from an EMBL/GenBank/DDBJ whole genome shotgun (WGS) entry which is preliminary data.</text>
</comment>
<gene>
    <name evidence="7" type="ORF">F8566_02650</name>
</gene>
<dbReference type="OrthoDB" id="9782710at2"/>
<dbReference type="GO" id="GO:0016301">
    <property type="term" value="F:kinase activity"/>
    <property type="evidence" value="ECO:0007669"/>
    <property type="project" value="UniProtKB-KW"/>
</dbReference>
<evidence type="ECO:0000256" key="1">
    <source>
        <dbReference type="ARBA" id="ARBA00009156"/>
    </source>
</evidence>
<dbReference type="PIRSF" id="PIRSF000538">
    <property type="entry name" value="GlpK"/>
    <property type="match status" value="1"/>
</dbReference>
<dbReference type="PROSITE" id="PS00445">
    <property type="entry name" value="FGGY_KINASES_2"/>
    <property type="match status" value="1"/>
</dbReference>
<dbReference type="AlphaFoldDB" id="A0A6H9YYX0"/>
<dbReference type="Proteomes" id="UP000468735">
    <property type="component" value="Unassembled WGS sequence"/>
</dbReference>
<reference evidence="7 8" key="1">
    <citation type="submission" date="2019-09" db="EMBL/GenBank/DDBJ databases">
        <title>Actinomadura physcomitrii sp. nov., a novel actinomycete isolated from moss [Physcomitrium sphaericum (Ludw) Fuernr].</title>
        <authorList>
            <person name="Zhuang X."/>
            <person name="Liu C."/>
        </authorList>
    </citation>
    <scope>NUCLEOTIDE SEQUENCE [LARGE SCALE GENOMIC DNA]</scope>
    <source>
        <strain evidence="7 8">HMC1</strain>
    </source>
</reference>
<feature type="domain" description="Carbohydrate kinase FGGY C-terminal" evidence="6">
    <location>
        <begin position="260"/>
        <end position="443"/>
    </location>
</feature>
<dbReference type="InterPro" id="IPR018485">
    <property type="entry name" value="FGGY_C"/>
</dbReference>
<dbReference type="GO" id="GO:0016773">
    <property type="term" value="F:phosphotransferase activity, alcohol group as acceptor"/>
    <property type="evidence" value="ECO:0007669"/>
    <property type="project" value="InterPro"/>
</dbReference>
<dbReference type="InterPro" id="IPR018483">
    <property type="entry name" value="Carb_kinase_FGGY_CS"/>
</dbReference>
<keyword evidence="8" id="KW-1185">Reference proteome</keyword>
<evidence type="ECO:0000259" key="5">
    <source>
        <dbReference type="Pfam" id="PF00370"/>
    </source>
</evidence>
<organism evidence="7 8">
    <name type="scientific">Actinomadura rudentiformis</name>
    <dbReference type="NCBI Taxonomy" id="359158"/>
    <lineage>
        <taxon>Bacteria</taxon>
        <taxon>Bacillati</taxon>
        <taxon>Actinomycetota</taxon>
        <taxon>Actinomycetes</taxon>
        <taxon>Streptosporangiales</taxon>
        <taxon>Thermomonosporaceae</taxon>
        <taxon>Actinomadura</taxon>
    </lineage>
</organism>
<keyword evidence="3 4" id="KW-0418">Kinase</keyword>
<dbReference type="Pfam" id="PF00370">
    <property type="entry name" value="FGGY_N"/>
    <property type="match status" value="1"/>
</dbReference>
<keyword evidence="2 4" id="KW-0808">Transferase</keyword>
<accession>A0A6H9YYX0</accession>